<sequence length="80" mass="8893">MDVLVSALGHHIKSKLSMKLEDIFSMSLPKLSSQDDDGPTSQGHQYSGVVNFEPIPHDHDFCERVVINAHTAPSFNFNLN</sequence>
<name>A0A6H5HWV3_9HEMI</name>
<proteinExistence type="predicted"/>
<reference evidence="1 2" key="1">
    <citation type="submission" date="2020-02" db="EMBL/GenBank/DDBJ databases">
        <authorList>
            <person name="Ferguson B K."/>
        </authorList>
    </citation>
    <scope>NUCLEOTIDE SEQUENCE [LARGE SCALE GENOMIC DNA]</scope>
</reference>
<protein>
    <submittedName>
        <fullName evidence="1">Uncharacterized protein</fullName>
    </submittedName>
</protein>
<keyword evidence="2" id="KW-1185">Reference proteome</keyword>
<dbReference type="OrthoDB" id="7397510at2759"/>
<dbReference type="Proteomes" id="UP000479000">
    <property type="component" value="Unassembled WGS sequence"/>
</dbReference>
<gene>
    <name evidence="1" type="ORF">NTEN_LOCUS24557</name>
</gene>
<organism evidence="1 2">
    <name type="scientific">Nesidiocoris tenuis</name>
    <dbReference type="NCBI Taxonomy" id="355587"/>
    <lineage>
        <taxon>Eukaryota</taxon>
        <taxon>Metazoa</taxon>
        <taxon>Ecdysozoa</taxon>
        <taxon>Arthropoda</taxon>
        <taxon>Hexapoda</taxon>
        <taxon>Insecta</taxon>
        <taxon>Pterygota</taxon>
        <taxon>Neoptera</taxon>
        <taxon>Paraneoptera</taxon>
        <taxon>Hemiptera</taxon>
        <taxon>Heteroptera</taxon>
        <taxon>Panheteroptera</taxon>
        <taxon>Cimicomorpha</taxon>
        <taxon>Miridae</taxon>
        <taxon>Dicyphina</taxon>
        <taxon>Nesidiocoris</taxon>
    </lineage>
</organism>
<accession>A0A6H5HWV3</accession>
<dbReference type="AlphaFoldDB" id="A0A6H5HWV3"/>
<evidence type="ECO:0000313" key="2">
    <source>
        <dbReference type="Proteomes" id="UP000479000"/>
    </source>
</evidence>
<evidence type="ECO:0000313" key="1">
    <source>
        <dbReference type="EMBL" id="CAB0021032.1"/>
    </source>
</evidence>
<dbReference type="EMBL" id="CADCXU010036221">
    <property type="protein sequence ID" value="CAB0021032.1"/>
    <property type="molecule type" value="Genomic_DNA"/>
</dbReference>